<dbReference type="Proteomes" id="UP001607125">
    <property type="component" value="Unassembled WGS sequence"/>
</dbReference>
<dbReference type="InterPro" id="IPR052564">
    <property type="entry name" value="N-acetyltrans/Recomb-assoc"/>
</dbReference>
<dbReference type="RefSeq" id="WP_394629142.1">
    <property type="nucleotide sequence ID" value="NZ_JBIHSF010000008.1"/>
</dbReference>
<keyword evidence="2" id="KW-0808">Transferase</keyword>
<organism evidence="2 3">
    <name type="scientific">Vibrio barjaei</name>
    <dbReference type="NCBI Taxonomy" id="1676683"/>
    <lineage>
        <taxon>Bacteria</taxon>
        <taxon>Pseudomonadati</taxon>
        <taxon>Pseudomonadota</taxon>
        <taxon>Gammaproteobacteria</taxon>
        <taxon>Vibrionales</taxon>
        <taxon>Vibrionaceae</taxon>
        <taxon>Vibrio</taxon>
    </lineage>
</organism>
<name>A0ABW7IHK8_9VIBR</name>
<evidence type="ECO:0000259" key="1">
    <source>
        <dbReference type="PROSITE" id="PS51186"/>
    </source>
</evidence>
<evidence type="ECO:0000313" key="3">
    <source>
        <dbReference type="Proteomes" id="UP001607125"/>
    </source>
</evidence>
<keyword evidence="2" id="KW-0012">Acyltransferase</keyword>
<dbReference type="CDD" id="cd04301">
    <property type="entry name" value="NAT_SF"/>
    <property type="match status" value="1"/>
</dbReference>
<accession>A0ABW7IHK8</accession>
<dbReference type="EC" id="2.3.-.-" evidence="2"/>
<protein>
    <submittedName>
        <fullName evidence="2">GNAT family N-acetyltransferase</fullName>
        <ecNumber evidence="2">2.3.-.-</ecNumber>
    </submittedName>
</protein>
<dbReference type="InterPro" id="IPR016181">
    <property type="entry name" value="Acyl_CoA_acyltransferase"/>
</dbReference>
<comment type="caution">
    <text evidence="2">The sequence shown here is derived from an EMBL/GenBank/DDBJ whole genome shotgun (WGS) entry which is preliminary data.</text>
</comment>
<dbReference type="PROSITE" id="PS51186">
    <property type="entry name" value="GNAT"/>
    <property type="match status" value="1"/>
</dbReference>
<keyword evidence="3" id="KW-1185">Reference proteome</keyword>
<reference evidence="2 3" key="1">
    <citation type="submission" date="2024-10" db="EMBL/GenBank/DDBJ databases">
        <authorList>
            <person name="Yibar A."/>
            <person name="Saticioglu I.B."/>
            <person name="Duman M."/>
            <person name="Ajmi N."/>
            <person name="Gurler F."/>
            <person name="Ay H."/>
            <person name="Onuk E."/>
            <person name="Guler S."/>
            <person name="Romalde J.L."/>
        </authorList>
    </citation>
    <scope>NUCLEOTIDE SEQUENCE [LARGE SCALE GENOMIC DNA]</scope>
    <source>
        <strain evidence="2 3">1-TCBS-B</strain>
    </source>
</reference>
<feature type="domain" description="N-acetyltransferase" evidence="1">
    <location>
        <begin position="3"/>
        <end position="156"/>
    </location>
</feature>
<gene>
    <name evidence="2" type="ORF">ACGRH2_11855</name>
</gene>
<dbReference type="GO" id="GO:0016746">
    <property type="term" value="F:acyltransferase activity"/>
    <property type="evidence" value="ECO:0007669"/>
    <property type="project" value="UniProtKB-KW"/>
</dbReference>
<sequence>MRLSVRAATQDDANELLELYRQTIRTVNCNDYNEMQIRAWARDELETSAFETYIARCKPFVVTNQTQIMGYSDLQDDGLIDHFYCHHQSQRQGVGSVLMETIMNKAREADIRRLYSYVSITAKPFFLHFGFNVLRPNQADIRGVVLDNYLMEKVLKDEYFDV</sequence>
<dbReference type="EMBL" id="JBIHSF010000008">
    <property type="protein sequence ID" value="MFH0261092.1"/>
    <property type="molecule type" value="Genomic_DNA"/>
</dbReference>
<dbReference type="PANTHER" id="PTHR43451:SF1">
    <property type="entry name" value="ACETYLTRANSFERASE"/>
    <property type="match status" value="1"/>
</dbReference>
<proteinExistence type="predicted"/>
<dbReference type="PANTHER" id="PTHR43451">
    <property type="entry name" value="ACETYLTRANSFERASE (GNAT) FAMILY PROTEIN"/>
    <property type="match status" value="1"/>
</dbReference>
<evidence type="ECO:0000313" key="2">
    <source>
        <dbReference type="EMBL" id="MFH0261092.1"/>
    </source>
</evidence>
<dbReference type="SUPFAM" id="SSF55729">
    <property type="entry name" value="Acyl-CoA N-acyltransferases (Nat)"/>
    <property type="match status" value="1"/>
</dbReference>
<dbReference type="Pfam" id="PF13673">
    <property type="entry name" value="Acetyltransf_10"/>
    <property type="match status" value="1"/>
</dbReference>
<dbReference type="Gene3D" id="3.40.630.30">
    <property type="match status" value="1"/>
</dbReference>
<dbReference type="InterPro" id="IPR000182">
    <property type="entry name" value="GNAT_dom"/>
</dbReference>